<protein>
    <submittedName>
        <fullName evidence="7">Transcriptional regulatory protein EmbR</fullName>
    </submittedName>
</protein>
<evidence type="ECO:0000313" key="8">
    <source>
        <dbReference type="Proteomes" id="UP000036513"/>
    </source>
</evidence>
<keyword evidence="2" id="KW-0805">Transcription regulation</keyword>
<dbReference type="InterPro" id="IPR036388">
    <property type="entry name" value="WH-like_DNA-bd_sf"/>
</dbReference>
<dbReference type="CDD" id="cd00009">
    <property type="entry name" value="AAA"/>
    <property type="match status" value="1"/>
</dbReference>
<dbReference type="InterPro" id="IPR051677">
    <property type="entry name" value="AfsR-DnrI-RedD_regulator"/>
</dbReference>
<dbReference type="SUPFAM" id="SSF52540">
    <property type="entry name" value="P-loop containing nucleoside triphosphate hydrolases"/>
    <property type="match status" value="1"/>
</dbReference>
<dbReference type="Gene3D" id="1.25.40.10">
    <property type="entry name" value="Tetratricopeptide repeat domain"/>
    <property type="match status" value="1"/>
</dbReference>
<reference evidence="7 8" key="1">
    <citation type="journal article" date="2015" name="Genome Biol. Evol.">
        <title>Characterization of Three Mycobacterium spp. with Potential Use in Bioremediation by Genome Sequencing and Comparative Genomics.</title>
        <authorList>
            <person name="Das S."/>
            <person name="Pettersson B.M."/>
            <person name="Behra P.R."/>
            <person name="Ramesh M."/>
            <person name="Dasgupta S."/>
            <person name="Bhattacharya A."/>
            <person name="Kirsebom L.A."/>
        </authorList>
    </citation>
    <scope>NUCLEOTIDE SEQUENCE [LARGE SCALE GENOMIC DNA]</scope>
    <source>
        <strain evidence="7 8">DSM 43826</strain>
    </source>
</reference>
<keyword evidence="3 5" id="KW-0238">DNA-binding</keyword>
<evidence type="ECO:0000313" key="7">
    <source>
        <dbReference type="EMBL" id="KMO75864.1"/>
    </source>
</evidence>
<organism evidence="7 8">
    <name type="scientific">Mycolicibacterium chlorophenolicum</name>
    <dbReference type="NCBI Taxonomy" id="37916"/>
    <lineage>
        <taxon>Bacteria</taxon>
        <taxon>Bacillati</taxon>
        <taxon>Actinomycetota</taxon>
        <taxon>Actinomycetes</taxon>
        <taxon>Mycobacteriales</taxon>
        <taxon>Mycobacteriaceae</taxon>
        <taxon>Mycolicibacterium</taxon>
    </lineage>
</organism>
<comment type="similarity">
    <text evidence="1">Belongs to the AfsR/DnrI/RedD regulatory family.</text>
</comment>
<dbReference type="GO" id="GO:0006355">
    <property type="term" value="P:regulation of DNA-templated transcription"/>
    <property type="evidence" value="ECO:0007669"/>
    <property type="project" value="InterPro"/>
</dbReference>
<gene>
    <name evidence="7" type="primary">embR_1</name>
    <name evidence="7" type="ORF">MCHLDSM_03187</name>
</gene>
<dbReference type="CDD" id="cd15831">
    <property type="entry name" value="BTAD"/>
    <property type="match status" value="1"/>
</dbReference>
<proteinExistence type="inferred from homology"/>
<accession>A0A0J6W0D6</accession>
<dbReference type="RefSeq" id="WP_109788836.1">
    <property type="nucleotide sequence ID" value="NZ_JYNL01000026.1"/>
</dbReference>
<evidence type="ECO:0000256" key="5">
    <source>
        <dbReference type="PROSITE-ProRule" id="PRU01091"/>
    </source>
</evidence>
<dbReference type="SUPFAM" id="SSF48452">
    <property type="entry name" value="TPR-like"/>
    <property type="match status" value="1"/>
</dbReference>
<dbReference type="Proteomes" id="UP000036513">
    <property type="component" value="Unassembled WGS sequence"/>
</dbReference>
<dbReference type="PROSITE" id="PS51755">
    <property type="entry name" value="OMPR_PHOB"/>
    <property type="match status" value="1"/>
</dbReference>
<dbReference type="InterPro" id="IPR027417">
    <property type="entry name" value="P-loop_NTPase"/>
</dbReference>
<dbReference type="SUPFAM" id="SSF46894">
    <property type="entry name" value="C-terminal effector domain of the bipartite response regulators"/>
    <property type="match status" value="1"/>
</dbReference>
<dbReference type="InterPro" id="IPR005158">
    <property type="entry name" value="BTAD"/>
</dbReference>
<feature type="domain" description="OmpR/PhoB-type" evidence="6">
    <location>
        <begin position="1"/>
        <end position="100"/>
    </location>
</feature>
<feature type="DNA-binding region" description="OmpR/PhoB-type" evidence="5">
    <location>
        <begin position="1"/>
        <end position="100"/>
    </location>
</feature>
<keyword evidence="4" id="KW-0804">Transcription</keyword>
<dbReference type="GO" id="GO:0000160">
    <property type="term" value="P:phosphorelay signal transduction system"/>
    <property type="evidence" value="ECO:0007669"/>
    <property type="project" value="InterPro"/>
</dbReference>
<evidence type="ECO:0000259" key="6">
    <source>
        <dbReference type="PROSITE" id="PS51755"/>
    </source>
</evidence>
<name>A0A0J6W0D6_9MYCO</name>
<dbReference type="SMART" id="SM00862">
    <property type="entry name" value="Trans_reg_C"/>
    <property type="match status" value="1"/>
</dbReference>
<evidence type="ECO:0000256" key="2">
    <source>
        <dbReference type="ARBA" id="ARBA00023015"/>
    </source>
</evidence>
<dbReference type="PANTHER" id="PTHR35807">
    <property type="entry name" value="TRANSCRIPTIONAL REGULATOR REDD-RELATED"/>
    <property type="match status" value="1"/>
</dbReference>
<dbReference type="InterPro" id="IPR016032">
    <property type="entry name" value="Sig_transdc_resp-reg_C-effctor"/>
</dbReference>
<evidence type="ECO:0000256" key="3">
    <source>
        <dbReference type="ARBA" id="ARBA00023125"/>
    </source>
</evidence>
<keyword evidence="8" id="KW-1185">Reference proteome</keyword>
<dbReference type="Pfam" id="PF00486">
    <property type="entry name" value="Trans_reg_C"/>
    <property type="match status" value="1"/>
</dbReference>
<dbReference type="Gene3D" id="3.40.50.300">
    <property type="entry name" value="P-loop containing nucleotide triphosphate hydrolases"/>
    <property type="match status" value="1"/>
</dbReference>
<dbReference type="InterPro" id="IPR011990">
    <property type="entry name" value="TPR-like_helical_dom_sf"/>
</dbReference>
<dbReference type="Pfam" id="PF13191">
    <property type="entry name" value="AAA_16"/>
    <property type="match status" value="1"/>
</dbReference>
<comment type="caution">
    <text evidence="7">The sequence shown here is derived from an EMBL/GenBank/DDBJ whole genome shotgun (WGS) entry which is preliminary data.</text>
</comment>
<dbReference type="InterPro" id="IPR001867">
    <property type="entry name" value="OmpR/PhoB-type_DNA-bd"/>
</dbReference>
<dbReference type="AlphaFoldDB" id="A0A0J6W0D6"/>
<evidence type="ECO:0000256" key="4">
    <source>
        <dbReference type="ARBA" id="ARBA00023163"/>
    </source>
</evidence>
<dbReference type="EMBL" id="JYNL01000026">
    <property type="protein sequence ID" value="KMO75864.1"/>
    <property type="molecule type" value="Genomic_DNA"/>
</dbReference>
<dbReference type="STRING" id="37916.MCHLDSM_03187"/>
<dbReference type="PATRIC" id="fig|37916.4.peg.3112"/>
<evidence type="ECO:0000256" key="1">
    <source>
        <dbReference type="ARBA" id="ARBA00005820"/>
    </source>
</evidence>
<sequence>MRYRLLGPLQVVDGETLIDVGPPKQRVVLAVLLLAAGRVVSVDRLVDAVWGDDVPASATASLQAYISNLRRALRGSGGTQMASSVSQPIVRRPPGYYLDADPDSVDLTAFTAGCLRAGAAIEAEDWSTALAEADTALALVRGNLLEDMADAPWVRDEAARVTEMRLECLAHRVVALLALGKVTAALTEAAALCALEPFADRGARLQMLALYRAGRAAEALEVYARHARLLDTELGLEPGPELRDLQTAVLRQAPELAGWPRPPEWTGAANIPVPGPVATEAVSAEVPLRSPLVGRDRELARAAEVLARASAGATRWLVLSGPPGIGKTRLAEEVTGTAAADGGDVVWVNCPDERATPPWWPMRHLVRALGADPDETLEVPPHADPDTARFLVYERVQALLESAPRLLAIVVDDVQWSDTASASCLAYIASALRDQRVLVILTVRDGEHTPEVARLLSTVARGEANRHIAVPALSSADVATLANEVAEDAVSADEAAELAARTGGNPFFVSEYARLPRAERAANEIPRAVRSVLERRLAALDPAVMQVLRTAAVIGDVIDASAVPLLAQATRLDLDTLADYLDEAADERIVIAAHTTDGYEFAHGLLREQLLAGMPALRRQRLHAKIAEVLADSVEADAPTRRAQHLVAAQPLVEPAVVVRACRLAAEQASAQWSSDIAARWWQAALDAYDRLPVSARDDAERDALTVELLEAHSRAGRGQLVLDSVQRYLGEALRTGRAASAGRVASALLRASGGWPWLAPGHDPGELLSLLSRAATVADDDPAAAARVLPALAVGHCYHPDAGVAAGLLERAQRVAEQTGNVDVLADVLIGRLITYSGVCSLSEQTLSWVAQLEALQHSRSREDAVIAHSVATMAAMNLGDVAGARRHLQVGIAGSEDLRLPVLRAQLRWMEAVLAMWTGDFAEAERHHAIAAHVHEQTELYEAGSGLLATASLLRERGGPVDPRWEGLRASEATGGQGMVGVVRTAVLSMATGPAARAGAADLLRAWAETPDRSHIWTTLGHQTLLAHLAAEHRLDAYAAPLLAELAPYRERIAVIGQVGLAGPVALATARLHAVLGESDRARGDLATARALPERTGGAPTVLRCRLLDCELTESSAERTAAARALAAEARAVGMDGVAAAAEALAVT</sequence>
<dbReference type="InterPro" id="IPR041664">
    <property type="entry name" value="AAA_16"/>
</dbReference>
<dbReference type="GO" id="GO:0003677">
    <property type="term" value="F:DNA binding"/>
    <property type="evidence" value="ECO:0007669"/>
    <property type="project" value="UniProtKB-UniRule"/>
</dbReference>
<dbReference type="SMART" id="SM01043">
    <property type="entry name" value="BTAD"/>
    <property type="match status" value="1"/>
</dbReference>
<dbReference type="Gene3D" id="1.10.10.10">
    <property type="entry name" value="Winged helix-like DNA-binding domain superfamily/Winged helix DNA-binding domain"/>
    <property type="match status" value="1"/>
</dbReference>
<dbReference type="PANTHER" id="PTHR35807:SF1">
    <property type="entry name" value="TRANSCRIPTIONAL REGULATOR REDD"/>
    <property type="match status" value="1"/>
</dbReference>
<dbReference type="Pfam" id="PF03704">
    <property type="entry name" value="BTAD"/>
    <property type="match status" value="1"/>
</dbReference>